<dbReference type="AlphaFoldDB" id="G8THI8"/>
<gene>
    <name evidence="1" type="ordered locus">Niako_6610</name>
</gene>
<sequence>MNYKESSDYNALANMLLSEPGCMGFVGWWGDRPVASLNAQISPQMTFWKTDTNQKLMRFL</sequence>
<dbReference type="EMBL" id="CP003178">
    <property type="protein sequence ID" value="AEW02834.1"/>
    <property type="molecule type" value="Genomic_DNA"/>
</dbReference>
<dbReference type="HOGENOM" id="CLU_2936905_0_0_10"/>
<name>G8THI8_NIAKG</name>
<proteinExistence type="predicted"/>
<organism evidence="1 2">
    <name type="scientific">Niastella koreensis (strain DSM 17620 / KACC 11465 / NBRC 106392 / GR20-10)</name>
    <dbReference type="NCBI Taxonomy" id="700598"/>
    <lineage>
        <taxon>Bacteria</taxon>
        <taxon>Pseudomonadati</taxon>
        <taxon>Bacteroidota</taxon>
        <taxon>Chitinophagia</taxon>
        <taxon>Chitinophagales</taxon>
        <taxon>Chitinophagaceae</taxon>
        <taxon>Niastella</taxon>
    </lineage>
</organism>
<evidence type="ECO:0000313" key="1">
    <source>
        <dbReference type="EMBL" id="AEW02834.1"/>
    </source>
</evidence>
<accession>G8THI8</accession>
<protein>
    <submittedName>
        <fullName evidence="1">Uncharacterized protein</fullName>
    </submittedName>
</protein>
<dbReference type="Proteomes" id="UP000005438">
    <property type="component" value="Chromosome"/>
</dbReference>
<evidence type="ECO:0000313" key="2">
    <source>
        <dbReference type="Proteomes" id="UP000005438"/>
    </source>
</evidence>
<dbReference type="KEGG" id="nko:Niako_6610"/>
<reference evidence="1 2" key="1">
    <citation type="submission" date="2011-12" db="EMBL/GenBank/DDBJ databases">
        <title>The complete genome of Niastella koreensis GR20-10.</title>
        <authorList>
            <consortium name="US DOE Joint Genome Institute (JGI-PGF)"/>
            <person name="Lucas S."/>
            <person name="Han J."/>
            <person name="Lapidus A."/>
            <person name="Bruce D."/>
            <person name="Goodwin L."/>
            <person name="Pitluck S."/>
            <person name="Peters L."/>
            <person name="Kyrpides N."/>
            <person name="Mavromatis K."/>
            <person name="Ivanova N."/>
            <person name="Mikhailova N."/>
            <person name="Davenport K."/>
            <person name="Saunders E."/>
            <person name="Detter J.C."/>
            <person name="Tapia R."/>
            <person name="Han C."/>
            <person name="Land M."/>
            <person name="Hauser L."/>
            <person name="Markowitz V."/>
            <person name="Cheng J.-F."/>
            <person name="Hugenholtz P."/>
            <person name="Woyke T."/>
            <person name="Wu D."/>
            <person name="Tindall B."/>
            <person name="Pomrenke H."/>
            <person name="Brambilla E."/>
            <person name="Klenk H.-P."/>
            <person name="Eisen J.A."/>
        </authorList>
    </citation>
    <scope>NUCLEOTIDE SEQUENCE [LARGE SCALE GENOMIC DNA]</scope>
    <source>
        <strain evidence="2">DSM 17620 / KACC 11465 / NBRC 106392 / GR20-10</strain>
    </source>
</reference>